<feature type="domain" description="Protein kinase" evidence="4">
    <location>
        <begin position="83"/>
        <end position="381"/>
    </location>
</feature>
<evidence type="ECO:0000313" key="6">
    <source>
        <dbReference type="EnsemblFungi" id="MAPG_10265T0"/>
    </source>
</evidence>
<evidence type="ECO:0000259" key="4">
    <source>
        <dbReference type="PROSITE" id="PS50011"/>
    </source>
</evidence>
<keyword evidence="2 3" id="KW-0040">ANK repeat</keyword>
<feature type="repeat" description="ANK" evidence="3">
    <location>
        <begin position="659"/>
        <end position="691"/>
    </location>
</feature>
<feature type="repeat" description="ANK" evidence="3">
    <location>
        <begin position="745"/>
        <end position="772"/>
    </location>
</feature>
<dbReference type="GO" id="GO:0005524">
    <property type="term" value="F:ATP binding"/>
    <property type="evidence" value="ECO:0007669"/>
    <property type="project" value="InterPro"/>
</dbReference>
<dbReference type="CDD" id="cd00180">
    <property type="entry name" value="PKc"/>
    <property type="match status" value="1"/>
</dbReference>
<evidence type="ECO:0000313" key="5">
    <source>
        <dbReference type="EMBL" id="KLU90411.1"/>
    </source>
</evidence>
<dbReference type="OMA" id="LTYAARW"/>
<keyword evidence="7" id="KW-1185">Reference proteome</keyword>
<dbReference type="SMART" id="SM00220">
    <property type="entry name" value="S_TKc"/>
    <property type="match status" value="1"/>
</dbReference>
<dbReference type="EMBL" id="GL876975">
    <property type="protein sequence ID" value="KLU90411.1"/>
    <property type="molecule type" value="Genomic_DNA"/>
</dbReference>
<reference evidence="5" key="3">
    <citation type="submission" date="2011-03" db="EMBL/GenBank/DDBJ databases">
        <title>Annotation of Magnaporthe poae ATCC 64411.</title>
        <authorList>
            <person name="Ma L.-J."/>
            <person name="Dead R."/>
            <person name="Young S.K."/>
            <person name="Zeng Q."/>
            <person name="Gargeya S."/>
            <person name="Fitzgerald M."/>
            <person name="Haas B."/>
            <person name="Abouelleil A."/>
            <person name="Alvarado L."/>
            <person name="Arachchi H.M."/>
            <person name="Berlin A."/>
            <person name="Brown A."/>
            <person name="Chapman S.B."/>
            <person name="Chen Z."/>
            <person name="Dunbar C."/>
            <person name="Freedman E."/>
            <person name="Gearin G."/>
            <person name="Gellesch M."/>
            <person name="Goldberg J."/>
            <person name="Griggs A."/>
            <person name="Gujja S."/>
            <person name="Heiman D."/>
            <person name="Howarth C."/>
            <person name="Larson L."/>
            <person name="Lui A."/>
            <person name="MacDonald P.J.P."/>
            <person name="Mehta T."/>
            <person name="Montmayeur A."/>
            <person name="Murphy C."/>
            <person name="Neiman D."/>
            <person name="Pearson M."/>
            <person name="Priest M."/>
            <person name="Roberts A."/>
            <person name="Saif S."/>
            <person name="Shea T."/>
            <person name="Shenoy N."/>
            <person name="Sisk P."/>
            <person name="Stolte C."/>
            <person name="Sykes S."/>
            <person name="Yandava C."/>
            <person name="Wortman J."/>
            <person name="Nusbaum C."/>
            <person name="Birren B."/>
        </authorList>
    </citation>
    <scope>NUCLEOTIDE SEQUENCE</scope>
    <source>
        <strain evidence="5">ATCC 64411</strain>
    </source>
</reference>
<dbReference type="Gene3D" id="1.25.40.20">
    <property type="entry name" value="Ankyrin repeat-containing domain"/>
    <property type="match status" value="5"/>
</dbReference>
<dbReference type="PANTHER" id="PTHR24198">
    <property type="entry name" value="ANKYRIN REPEAT AND PROTEIN KINASE DOMAIN-CONTAINING PROTEIN"/>
    <property type="match status" value="1"/>
</dbReference>
<evidence type="ECO:0000256" key="3">
    <source>
        <dbReference type="PROSITE-ProRule" id="PRU00023"/>
    </source>
</evidence>
<dbReference type="PANTHER" id="PTHR24198:SF165">
    <property type="entry name" value="ANKYRIN REPEAT-CONTAINING PROTEIN-RELATED"/>
    <property type="match status" value="1"/>
</dbReference>
<organism evidence="6 7">
    <name type="scientific">Magnaporthiopsis poae (strain ATCC 64411 / 73-15)</name>
    <name type="common">Kentucky bluegrass fungus</name>
    <name type="synonym">Magnaporthe poae</name>
    <dbReference type="NCBI Taxonomy" id="644358"/>
    <lineage>
        <taxon>Eukaryota</taxon>
        <taxon>Fungi</taxon>
        <taxon>Dikarya</taxon>
        <taxon>Ascomycota</taxon>
        <taxon>Pezizomycotina</taxon>
        <taxon>Sordariomycetes</taxon>
        <taxon>Sordariomycetidae</taxon>
        <taxon>Magnaporthales</taxon>
        <taxon>Magnaporthaceae</taxon>
        <taxon>Magnaporthiopsis</taxon>
    </lineage>
</organism>
<dbReference type="GO" id="GO:0004672">
    <property type="term" value="F:protein kinase activity"/>
    <property type="evidence" value="ECO:0007669"/>
    <property type="project" value="InterPro"/>
</dbReference>
<dbReference type="SUPFAM" id="SSF56112">
    <property type="entry name" value="Protein kinase-like (PK-like)"/>
    <property type="match status" value="1"/>
</dbReference>
<name>A0A0C4EC51_MAGP6</name>
<dbReference type="OrthoDB" id="4062651at2759"/>
<feature type="repeat" description="ANK" evidence="3">
    <location>
        <begin position="980"/>
        <end position="1012"/>
    </location>
</feature>
<dbReference type="PRINTS" id="PR01415">
    <property type="entry name" value="ANKYRIN"/>
</dbReference>
<feature type="repeat" description="ANK" evidence="3">
    <location>
        <begin position="1103"/>
        <end position="1135"/>
    </location>
</feature>
<evidence type="ECO:0000313" key="7">
    <source>
        <dbReference type="Proteomes" id="UP000011715"/>
    </source>
</evidence>
<keyword evidence="5" id="KW-0808">Transferase</keyword>
<dbReference type="STRING" id="644358.A0A0C4EC51"/>
<keyword evidence="1" id="KW-0677">Repeat</keyword>
<dbReference type="InterPro" id="IPR002110">
    <property type="entry name" value="Ankyrin_rpt"/>
</dbReference>
<dbReference type="VEuPathDB" id="FungiDB:MAPG_10265"/>
<dbReference type="GO" id="GO:0005737">
    <property type="term" value="C:cytoplasm"/>
    <property type="evidence" value="ECO:0007669"/>
    <property type="project" value="TreeGrafter"/>
</dbReference>
<dbReference type="PROSITE" id="PS50088">
    <property type="entry name" value="ANK_REPEAT"/>
    <property type="match status" value="5"/>
</dbReference>
<dbReference type="eggNOG" id="KOG0192">
    <property type="taxonomic scope" value="Eukaryota"/>
</dbReference>
<dbReference type="Pfam" id="PF00069">
    <property type="entry name" value="Pkinase"/>
    <property type="match status" value="1"/>
</dbReference>
<evidence type="ECO:0000256" key="1">
    <source>
        <dbReference type="ARBA" id="ARBA00022737"/>
    </source>
</evidence>
<keyword evidence="5" id="KW-0418">Kinase</keyword>
<dbReference type="PROSITE" id="PS50297">
    <property type="entry name" value="ANK_REP_REGION"/>
    <property type="match status" value="5"/>
</dbReference>
<dbReference type="InterPro" id="IPR008271">
    <property type="entry name" value="Ser/Thr_kinase_AS"/>
</dbReference>
<reference evidence="6" key="5">
    <citation type="submission" date="2015-06" db="UniProtKB">
        <authorList>
            <consortium name="EnsemblFungi"/>
        </authorList>
    </citation>
    <scope>IDENTIFICATION</scope>
    <source>
        <strain evidence="6">ATCC 64411</strain>
    </source>
</reference>
<dbReference type="EMBL" id="ADBL01002296">
    <property type="status" value="NOT_ANNOTATED_CDS"/>
    <property type="molecule type" value="Genomic_DNA"/>
</dbReference>
<dbReference type="GO" id="GO:0051094">
    <property type="term" value="P:positive regulation of developmental process"/>
    <property type="evidence" value="ECO:0007669"/>
    <property type="project" value="UniProtKB-ARBA"/>
</dbReference>
<dbReference type="InterPro" id="IPR000719">
    <property type="entry name" value="Prot_kinase_dom"/>
</dbReference>
<evidence type="ECO:0000256" key="2">
    <source>
        <dbReference type="ARBA" id="ARBA00023043"/>
    </source>
</evidence>
<reference evidence="5" key="1">
    <citation type="submission" date="2010-05" db="EMBL/GenBank/DDBJ databases">
        <title>The Genome Sequence of Magnaporthe poae strain ATCC 64411.</title>
        <authorList>
            <consortium name="The Broad Institute Genome Sequencing Platform"/>
            <consortium name="Broad Institute Genome Sequencing Center for Infectious Disease"/>
            <person name="Ma L.-J."/>
            <person name="Dead R."/>
            <person name="Young S."/>
            <person name="Zeng Q."/>
            <person name="Koehrsen M."/>
            <person name="Alvarado L."/>
            <person name="Berlin A."/>
            <person name="Chapman S.B."/>
            <person name="Chen Z."/>
            <person name="Freedman E."/>
            <person name="Gellesch M."/>
            <person name="Goldberg J."/>
            <person name="Griggs A."/>
            <person name="Gujja S."/>
            <person name="Heilman E.R."/>
            <person name="Heiman D."/>
            <person name="Hepburn T."/>
            <person name="Howarth C."/>
            <person name="Jen D."/>
            <person name="Larson L."/>
            <person name="Mehta T."/>
            <person name="Neiman D."/>
            <person name="Pearson M."/>
            <person name="Roberts A."/>
            <person name="Saif S."/>
            <person name="Shea T."/>
            <person name="Shenoy N."/>
            <person name="Sisk P."/>
            <person name="Stolte C."/>
            <person name="Sykes S."/>
            <person name="Walk T."/>
            <person name="White J."/>
            <person name="Yandava C."/>
            <person name="Haas B."/>
            <person name="Nusbaum C."/>
            <person name="Birren B."/>
        </authorList>
    </citation>
    <scope>NUCLEOTIDE SEQUENCE</scope>
    <source>
        <strain evidence="5">ATCC 64411</strain>
    </source>
</reference>
<dbReference type="PROSITE" id="PS00108">
    <property type="entry name" value="PROTEIN_KINASE_ST"/>
    <property type="match status" value="1"/>
</dbReference>
<protein>
    <submittedName>
        <fullName evidence="5">TKL protein kinase</fullName>
    </submittedName>
</protein>
<dbReference type="Pfam" id="PF12796">
    <property type="entry name" value="Ank_2"/>
    <property type="match status" value="2"/>
</dbReference>
<dbReference type="Pfam" id="PF00023">
    <property type="entry name" value="Ank"/>
    <property type="match status" value="3"/>
</dbReference>
<reference evidence="7" key="2">
    <citation type="submission" date="2010-05" db="EMBL/GenBank/DDBJ databases">
        <title>The genome sequence of Magnaporthe poae strain ATCC 64411.</title>
        <authorList>
            <person name="Ma L.-J."/>
            <person name="Dead R."/>
            <person name="Young S."/>
            <person name="Zeng Q."/>
            <person name="Koehrsen M."/>
            <person name="Alvarado L."/>
            <person name="Berlin A."/>
            <person name="Chapman S.B."/>
            <person name="Chen Z."/>
            <person name="Freedman E."/>
            <person name="Gellesch M."/>
            <person name="Goldberg J."/>
            <person name="Griggs A."/>
            <person name="Gujja S."/>
            <person name="Heilman E.R."/>
            <person name="Heiman D."/>
            <person name="Hepburn T."/>
            <person name="Howarth C."/>
            <person name="Jen D."/>
            <person name="Larson L."/>
            <person name="Mehta T."/>
            <person name="Neiman D."/>
            <person name="Pearson M."/>
            <person name="Roberts A."/>
            <person name="Saif S."/>
            <person name="Shea T."/>
            <person name="Shenoy N."/>
            <person name="Sisk P."/>
            <person name="Stolte C."/>
            <person name="Sykes S."/>
            <person name="Walk T."/>
            <person name="White J."/>
            <person name="Yandava C."/>
            <person name="Haas B."/>
            <person name="Nusbaum C."/>
            <person name="Birren B."/>
        </authorList>
    </citation>
    <scope>NUCLEOTIDE SEQUENCE [LARGE SCALE GENOMIC DNA]</scope>
    <source>
        <strain evidence="7">ATCC 64411 / 73-15</strain>
    </source>
</reference>
<dbReference type="eggNOG" id="KOG4177">
    <property type="taxonomic scope" value="Eukaryota"/>
</dbReference>
<sequence length="1316" mass="145421">MASETSNRYRERARTHTHDRVIIQDYGQFVNPTTTSLVLPRPKNEEETKADRLQATWGLFQAVNWAMFSGNLLVDTPTVDFSSMPGLFLARGGFFQTRRFPARRVAKYPLVPDATGVLPKSTYESLLTELRVLSHPPLREHGGIVRLTSVEWARIDPIGHSWVPVLFLEEAQHGSLQQYVASETPDIKTCLQLSQEIGSGLQALHASGVIHGDLKSQNVLVFDLGDGRVRAKLSDFGSSVIKDESHQTVTLTTGTPPWTSPEHSQPVHTSLLCGADTYSYGLLVWRLFLQGENHPFDGQDSEDIQRRKKDDLILGEAAQSIEEAYKKAMLLGGRAGSCTRFQSYRLAVSIPRRCLRHCLSASIETRDLDKAVESLHYGSYLSRPLEDPPTPMKDSGGNRDGLYARSRVSTWFFSAESDIKRASLTYVRFQTLVCHIRLFGVPKGVKDMLYQCASDIAENPGAVDWFTEIESCFQLSLQTFDGFGPPEDDRMAVGASLMRKAAVAGYTAAGVMLGQFYEASGVVMDAATRSQYEKDLVRGVEEGSLLARIWLRRYNPQALRNAKQREAQKVAGVSFGEKNKSKFHLGDIINAELGEDAFTRSSRQLAGQLPLAAQDLQGIWLSERRNSHLHTGAAFGVSRDQFRPWLGLLRTAIDARDKDGNTALLLAVRFGHVDIAKLLLEAGAQASLPNKRGETPWHWLVAIENPEDMFDLVKLLLNQSGTSKNFLDATAEPPFGFIDALGINLGGTALHWAVELGMTALARELVSSGADVCHAFKGIRPVDMAIQRNKPEILRVFLEELRQKGETLGQPLPSGPDQVPPDHLSDQRLKHHVFQAVASHPFHERLAYGGKGWIDDMRQTLLVLRDFDLAVKLPISVLSEFFQATGCSTAILMLLSEDGFLEGTSDPARFWANVAQEIMPWADTTNVLYAMKRAKEFSADGRLPNAENLLKLCTASLGCDGSVVDAIAGEGVKVDFQTQQARTPLMGAVWYRNFEIASVLASHGADVNALWKPIHPNSSKEEHPDVNMLYEHLTGNLDMAIAPLRYLLEPLHSKKDSVPSFIVVPSWKTTALHLACLQGNPLIVDYLLQKFNTPYHLDFVNHMGYTALHQAAFNGHVDVARMLCRAGARVDILAGDESLDPKDRPNALDYCHRLLVLDSQDTGRDIEDVYLGRLEVAKILVLERQAVRTVASRHDDGAVWSVGLCFYAARKNMARLLKGALENLRNDAASGISWQDALDRLLVDAALGGHAGTNKLLVDYGANVNQVLPVNRQATLLHQAVIEADAEIVYLLLRAGAAVNAFDMAGRTPLMNGTRM</sequence>
<dbReference type="InterPro" id="IPR036770">
    <property type="entry name" value="Ankyrin_rpt-contain_sf"/>
</dbReference>
<dbReference type="SUPFAM" id="SSF48403">
    <property type="entry name" value="Ankyrin repeat"/>
    <property type="match status" value="2"/>
</dbReference>
<dbReference type="Proteomes" id="UP000011715">
    <property type="component" value="Unassembled WGS sequence"/>
</dbReference>
<feature type="repeat" description="ANK" evidence="3">
    <location>
        <begin position="1272"/>
        <end position="1304"/>
    </location>
</feature>
<dbReference type="PROSITE" id="PS50011">
    <property type="entry name" value="PROTEIN_KINASE_DOM"/>
    <property type="match status" value="1"/>
</dbReference>
<proteinExistence type="predicted"/>
<dbReference type="InterPro" id="IPR011009">
    <property type="entry name" value="Kinase-like_dom_sf"/>
</dbReference>
<dbReference type="EnsemblFungi" id="MAPG_10265T0">
    <property type="protein sequence ID" value="MAPG_10265T0"/>
    <property type="gene ID" value="MAPG_10265"/>
</dbReference>
<dbReference type="Gene3D" id="1.10.510.10">
    <property type="entry name" value="Transferase(Phosphotransferase) domain 1"/>
    <property type="match status" value="1"/>
</dbReference>
<accession>A0A0C4EC51</accession>
<reference evidence="6" key="4">
    <citation type="journal article" date="2015" name="G3 (Bethesda)">
        <title>Genome sequences of three phytopathogenic species of the Magnaporthaceae family of fungi.</title>
        <authorList>
            <person name="Okagaki L.H."/>
            <person name="Nunes C.C."/>
            <person name="Sailsbery J."/>
            <person name="Clay B."/>
            <person name="Brown D."/>
            <person name="John T."/>
            <person name="Oh Y."/>
            <person name="Young N."/>
            <person name="Fitzgerald M."/>
            <person name="Haas B.J."/>
            <person name="Zeng Q."/>
            <person name="Young S."/>
            <person name="Adiconis X."/>
            <person name="Fan L."/>
            <person name="Levin J.Z."/>
            <person name="Mitchell T.K."/>
            <person name="Okubara P.A."/>
            <person name="Farman M.L."/>
            <person name="Kohn L.M."/>
            <person name="Birren B."/>
            <person name="Ma L.-J."/>
            <person name="Dean R.A."/>
        </authorList>
    </citation>
    <scope>NUCLEOTIDE SEQUENCE</scope>
    <source>
        <strain evidence="6">ATCC 64411 / 73-15</strain>
    </source>
</reference>
<dbReference type="SMART" id="SM00248">
    <property type="entry name" value="ANK"/>
    <property type="match status" value="9"/>
</dbReference>
<gene>
    <name evidence="5" type="ORF">MAPG_10265</name>
</gene>